<dbReference type="InterPro" id="IPR010288">
    <property type="entry name" value="EcsB_ABC"/>
</dbReference>
<name>A0A5R9GAG9_9BACL</name>
<keyword evidence="1" id="KW-1133">Transmembrane helix</keyword>
<dbReference type="GO" id="GO:0016020">
    <property type="term" value="C:membrane"/>
    <property type="evidence" value="ECO:0007669"/>
    <property type="project" value="InterPro"/>
</dbReference>
<comment type="caution">
    <text evidence="2">The sequence shown here is derived from an EMBL/GenBank/DDBJ whole genome shotgun (WGS) entry which is preliminary data.</text>
</comment>
<dbReference type="Proteomes" id="UP000309676">
    <property type="component" value="Unassembled WGS sequence"/>
</dbReference>
<feature type="transmembrane region" description="Helical" evidence="1">
    <location>
        <begin position="193"/>
        <end position="211"/>
    </location>
</feature>
<evidence type="ECO:0000313" key="2">
    <source>
        <dbReference type="EMBL" id="TLS53457.1"/>
    </source>
</evidence>
<dbReference type="RefSeq" id="WP_138192771.1">
    <property type="nucleotide sequence ID" value="NZ_VCIW01000002.1"/>
</dbReference>
<feature type="transmembrane region" description="Helical" evidence="1">
    <location>
        <begin position="169"/>
        <end position="187"/>
    </location>
</feature>
<keyword evidence="1" id="KW-0812">Transmembrane</keyword>
<dbReference type="Pfam" id="PF05975">
    <property type="entry name" value="EcsB"/>
    <property type="match status" value="1"/>
</dbReference>
<accession>A0A5R9GAG9</accession>
<evidence type="ECO:0000313" key="3">
    <source>
        <dbReference type="Proteomes" id="UP000309676"/>
    </source>
</evidence>
<dbReference type="EMBL" id="VCIW01000002">
    <property type="protein sequence ID" value="TLS53457.1"/>
    <property type="molecule type" value="Genomic_DNA"/>
</dbReference>
<keyword evidence="3" id="KW-1185">Reference proteome</keyword>
<reference evidence="2 3" key="1">
    <citation type="submission" date="2019-05" db="EMBL/GenBank/DDBJ databases">
        <authorList>
            <person name="Narsing Rao M.P."/>
            <person name="Li W.J."/>
        </authorList>
    </citation>
    <scope>NUCLEOTIDE SEQUENCE [LARGE SCALE GENOMIC DNA]</scope>
    <source>
        <strain evidence="2 3">SYSU_K30003</strain>
    </source>
</reference>
<dbReference type="AlphaFoldDB" id="A0A5R9GAG9"/>
<evidence type="ECO:0008006" key="4">
    <source>
        <dbReference type="Google" id="ProtNLM"/>
    </source>
</evidence>
<feature type="transmembrane region" description="Helical" evidence="1">
    <location>
        <begin position="21"/>
        <end position="47"/>
    </location>
</feature>
<proteinExistence type="predicted"/>
<protein>
    <recommendedName>
        <fullName evidence="4">ABC transporter permease</fullName>
    </recommendedName>
</protein>
<feature type="transmembrane region" description="Helical" evidence="1">
    <location>
        <begin position="308"/>
        <end position="326"/>
    </location>
</feature>
<gene>
    <name evidence="2" type="ORF">FE782_04080</name>
</gene>
<evidence type="ECO:0000256" key="1">
    <source>
        <dbReference type="SAM" id="Phobius"/>
    </source>
</evidence>
<feature type="transmembrane region" description="Helical" evidence="1">
    <location>
        <begin position="59"/>
        <end position="82"/>
    </location>
</feature>
<organism evidence="2 3">
    <name type="scientific">Paenibacillus antri</name>
    <dbReference type="NCBI Taxonomy" id="2582848"/>
    <lineage>
        <taxon>Bacteria</taxon>
        <taxon>Bacillati</taxon>
        <taxon>Bacillota</taxon>
        <taxon>Bacilli</taxon>
        <taxon>Bacillales</taxon>
        <taxon>Paenibacillaceae</taxon>
        <taxon>Paenibacillus</taxon>
    </lineage>
</organism>
<sequence>MNLRLLWMERRARYLREVLPYWKYVMSSGGVAMGFAVILTIQGYAALLNRTRAAGSADVWLPLGAAAVLALALLWNPARTYLRQPDLAMLLRLESRMNEYFRGAWAWGAAMSTALTLAALLLYWPLYAAAGAGGAASYAIASASLLALKALLYAGAWRERRFRYGGVRAAFAVVKAVAVVATAFALLRGPLEPADALLALVWVAYAAALRLPEAYRIHWEHQLDRERRTRALHESWFGFFVDLPHRAETYRPRRYLNGLLRLIRYDAGHAFLYMYWRTFLRSSMASLALRMVVLEAVLVWVFPHPWTAVAMYVVFCWLIGLQLRGIQSPPAEPLLVAMSPQPPTARARSQRSVRRTAHAIAAALLAVSPAFAVSLPLAAGCAAAGMAAAFLFARTRPERV</sequence>
<feature type="transmembrane region" description="Helical" evidence="1">
    <location>
        <begin position="136"/>
        <end position="157"/>
    </location>
</feature>
<keyword evidence="1" id="KW-0472">Membrane</keyword>
<feature type="transmembrane region" description="Helical" evidence="1">
    <location>
        <begin position="103"/>
        <end position="124"/>
    </location>
</feature>
<dbReference type="OrthoDB" id="2447941at2"/>
<feature type="transmembrane region" description="Helical" evidence="1">
    <location>
        <begin position="359"/>
        <end position="392"/>
    </location>
</feature>